<gene>
    <name evidence="8" type="primary">TPPC4</name>
    <name evidence="8" type="ORF">NBO_4g0004</name>
</gene>
<dbReference type="SMART" id="SM01399">
    <property type="entry name" value="Sybindin"/>
    <property type="match status" value="1"/>
</dbReference>
<evidence type="ECO:0000256" key="6">
    <source>
        <dbReference type="ARBA" id="ARBA00038179"/>
    </source>
</evidence>
<dbReference type="EMBL" id="KB908912">
    <property type="protein sequence ID" value="EOB15376.1"/>
    <property type="molecule type" value="Genomic_DNA"/>
</dbReference>
<dbReference type="AlphaFoldDB" id="R0KWY8"/>
<dbReference type="OrthoDB" id="246406at2759"/>
<dbReference type="GO" id="GO:0006888">
    <property type="term" value="P:endoplasmic reticulum to Golgi vesicle-mediated transport"/>
    <property type="evidence" value="ECO:0007669"/>
    <property type="project" value="UniProtKB-UniRule"/>
</dbReference>
<keyword evidence="2 7" id="KW-0813">Transport</keyword>
<evidence type="ECO:0000256" key="7">
    <source>
        <dbReference type="RuleBase" id="RU366065"/>
    </source>
</evidence>
<dbReference type="InterPro" id="IPR011012">
    <property type="entry name" value="Longin-like_dom_sf"/>
</dbReference>
<name>R0KWY8_NOSB1</name>
<comment type="subcellular location">
    <subcellularLocation>
        <location evidence="7">Endoplasmic reticulum</location>
    </subcellularLocation>
    <subcellularLocation>
        <location evidence="7">Golgi apparatus</location>
        <location evidence="7">cis-Golgi network</location>
    </subcellularLocation>
    <subcellularLocation>
        <location evidence="1">Golgi apparatus</location>
    </subcellularLocation>
</comment>
<dbReference type="STRING" id="578461.R0KWY8"/>
<dbReference type="Proteomes" id="UP000016927">
    <property type="component" value="Unassembled WGS sequence"/>
</dbReference>
<dbReference type="Gene3D" id="3.30.450.70">
    <property type="match status" value="1"/>
</dbReference>
<organism evidence="8 9">
    <name type="scientific">Nosema bombycis (strain CQ1 / CVCC 102059)</name>
    <name type="common">Microsporidian parasite</name>
    <name type="synonym">Pebrine of silkworm</name>
    <dbReference type="NCBI Taxonomy" id="578461"/>
    <lineage>
        <taxon>Eukaryota</taxon>
        <taxon>Fungi</taxon>
        <taxon>Fungi incertae sedis</taxon>
        <taxon>Microsporidia</taxon>
        <taxon>Nosematidae</taxon>
        <taxon>Nosema</taxon>
    </lineage>
</organism>
<evidence type="ECO:0000313" key="8">
    <source>
        <dbReference type="EMBL" id="EOB15376.1"/>
    </source>
</evidence>
<keyword evidence="9" id="KW-1185">Reference proteome</keyword>
<sequence>MISYFFILNSSGSMIFSYQKSPKFDTNSLLVLCSSLHSLKYLISEVSKPTHKDKFYFESQTISMYTTLTGNSFIFVGNENTNQIFKKIHLDFCDFVTLDPFYILGMPINCEKFRPEQYF</sequence>
<keyword evidence="3 7" id="KW-0256">Endoplasmic reticulum</keyword>
<comment type="similarity">
    <text evidence="6">Belongs to the TRAPP small subunits family. TRAPPC4 subfamily.</text>
</comment>
<evidence type="ECO:0000313" key="9">
    <source>
        <dbReference type="Proteomes" id="UP000016927"/>
    </source>
</evidence>
<proteinExistence type="inferred from homology"/>
<keyword evidence="4 7" id="KW-0931">ER-Golgi transport</keyword>
<evidence type="ECO:0000256" key="3">
    <source>
        <dbReference type="ARBA" id="ARBA00022824"/>
    </source>
</evidence>
<comment type="subunit">
    <text evidence="7">Part of the multisubunit transport protein particle (TRAPP) complex.</text>
</comment>
<dbReference type="VEuPathDB" id="MicrosporidiaDB:NBO_4g0004"/>
<dbReference type="GO" id="GO:0005794">
    <property type="term" value="C:Golgi apparatus"/>
    <property type="evidence" value="ECO:0007669"/>
    <property type="project" value="UniProtKB-SubCell"/>
</dbReference>
<dbReference type="HOGENOM" id="CLU_053380_6_0_1"/>
<dbReference type="PANTHER" id="PTHR23249:SF15">
    <property type="entry name" value="TRAFFICKING PROTEIN PARTICLE COMPLEX SUBUNIT 4"/>
    <property type="match status" value="1"/>
</dbReference>
<evidence type="ECO:0000256" key="2">
    <source>
        <dbReference type="ARBA" id="ARBA00022448"/>
    </source>
</evidence>
<dbReference type="InterPro" id="IPR007233">
    <property type="entry name" value="TRAPPC"/>
</dbReference>
<dbReference type="PANTHER" id="PTHR23249">
    <property type="entry name" value="TRAFFICKING PROTEIN PARTICLE COMPLEX SUBUNIT"/>
    <property type="match status" value="1"/>
</dbReference>
<protein>
    <recommendedName>
        <fullName evidence="7">Trafficking protein particle complex subunit</fullName>
    </recommendedName>
</protein>
<evidence type="ECO:0000256" key="4">
    <source>
        <dbReference type="ARBA" id="ARBA00022892"/>
    </source>
</evidence>
<evidence type="ECO:0000256" key="1">
    <source>
        <dbReference type="ARBA" id="ARBA00004555"/>
    </source>
</evidence>
<reference evidence="8 9" key="1">
    <citation type="journal article" date="2013" name="BMC Genomics">
        <title>Comparative genomics of parasitic silkworm microsporidia reveal an association between genome expansion and host adaptation.</title>
        <authorList>
            <person name="Pan G."/>
            <person name="Xu J."/>
            <person name="Li T."/>
            <person name="Xia Q."/>
            <person name="Liu S.L."/>
            <person name="Zhang G."/>
            <person name="Li S."/>
            <person name="Li C."/>
            <person name="Liu H."/>
            <person name="Yang L."/>
            <person name="Liu T."/>
            <person name="Zhang X."/>
            <person name="Wu Z."/>
            <person name="Fan W."/>
            <person name="Dang X."/>
            <person name="Xiang H."/>
            <person name="Tao M."/>
            <person name="Li Y."/>
            <person name="Hu J."/>
            <person name="Li Z."/>
            <person name="Lin L."/>
            <person name="Luo J."/>
            <person name="Geng L."/>
            <person name="Wang L."/>
            <person name="Long M."/>
            <person name="Wan Y."/>
            <person name="He N."/>
            <person name="Zhang Z."/>
            <person name="Lu C."/>
            <person name="Keeling P.J."/>
            <person name="Wang J."/>
            <person name="Xiang Z."/>
            <person name="Zhou Z."/>
        </authorList>
    </citation>
    <scope>NUCLEOTIDE SEQUENCE [LARGE SCALE GENOMIC DNA]</scope>
    <source>
        <strain evidence="9">CQ1 / CVCC 102059</strain>
    </source>
</reference>
<evidence type="ECO:0000256" key="5">
    <source>
        <dbReference type="ARBA" id="ARBA00023034"/>
    </source>
</evidence>
<dbReference type="GO" id="GO:0005783">
    <property type="term" value="C:endoplasmic reticulum"/>
    <property type="evidence" value="ECO:0007669"/>
    <property type="project" value="UniProtKB-SubCell"/>
</dbReference>
<keyword evidence="5 7" id="KW-0333">Golgi apparatus</keyword>
<accession>R0KWY8</accession>
<dbReference type="GO" id="GO:0030008">
    <property type="term" value="C:TRAPP complex"/>
    <property type="evidence" value="ECO:0007669"/>
    <property type="project" value="UniProtKB-UniRule"/>
</dbReference>
<dbReference type="SUPFAM" id="SSF64356">
    <property type="entry name" value="SNARE-like"/>
    <property type="match status" value="1"/>
</dbReference>
<dbReference type="OMA" id="NQTITMY"/>
<dbReference type="Pfam" id="PF04099">
    <property type="entry name" value="Sybindin"/>
    <property type="match status" value="1"/>
</dbReference>